<organism evidence="2 3">
    <name type="scientific">Candidatus Agrococcus pullicola</name>
    <dbReference type="NCBI Taxonomy" id="2838429"/>
    <lineage>
        <taxon>Bacteria</taxon>
        <taxon>Bacillati</taxon>
        <taxon>Actinomycetota</taxon>
        <taxon>Actinomycetes</taxon>
        <taxon>Micrococcales</taxon>
        <taxon>Microbacteriaceae</taxon>
        <taxon>Agrococcus</taxon>
    </lineage>
</organism>
<feature type="non-terminal residue" evidence="2">
    <location>
        <position position="1"/>
    </location>
</feature>
<comment type="caution">
    <text evidence="2">The sequence shown here is derived from an EMBL/GenBank/DDBJ whole genome shotgun (WGS) entry which is preliminary data.</text>
</comment>
<feature type="compositionally biased region" description="Pro residues" evidence="1">
    <location>
        <begin position="66"/>
        <end position="91"/>
    </location>
</feature>
<dbReference type="Proteomes" id="UP000824005">
    <property type="component" value="Unassembled WGS sequence"/>
</dbReference>
<proteinExistence type="predicted"/>
<protein>
    <submittedName>
        <fullName evidence="2">Uncharacterized protein</fullName>
    </submittedName>
</protein>
<accession>A0A9D2CAU9</accession>
<reference evidence="2" key="2">
    <citation type="submission" date="2021-04" db="EMBL/GenBank/DDBJ databases">
        <authorList>
            <person name="Gilroy R."/>
        </authorList>
    </citation>
    <scope>NUCLEOTIDE SEQUENCE</scope>
    <source>
        <strain evidence="2">ChiGjej1B1-98</strain>
    </source>
</reference>
<name>A0A9D2CAU9_9MICO</name>
<reference evidence="2" key="1">
    <citation type="journal article" date="2021" name="PeerJ">
        <title>Extensive microbial diversity within the chicken gut microbiome revealed by metagenomics and culture.</title>
        <authorList>
            <person name="Gilroy R."/>
            <person name="Ravi A."/>
            <person name="Getino M."/>
            <person name="Pursley I."/>
            <person name="Horton D.L."/>
            <person name="Alikhan N.F."/>
            <person name="Baker D."/>
            <person name="Gharbi K."/>
            <person name="Hall N."/>
            <person name="Watson M."/>
            <person name="Adriaenssens E.M."/>
            <person name="Foster-Nyarko E."/>
            <person name="Jarju S."/>
            <person name="Secka A."/>
            <person name="Antonio M."/>
            <person name="Oren A."/>
            <person name="Chaudhuri R.R."/>
            <person name="La Ragione R."/>
            <person name="Hildebrand F."/>
            <person name="Pallen M.J."/>
        </authorList>
    </citation>
    <scope>NUCLEOTIDE SEQUENCE</scope>
    <source>
        <strain evidence="2">ChiGjej1B1-98</strain>
    </source>
</reference>
<evidence type="ECO:0000256" key="1">
    <source>
        <dbReference type="SAM" id="MobiDB-lite"/>
    </source>
</evidence>
<evidence type="ECO:0000313" key="3">
    <source>
        <dbReference type="Proteomes" id="UP000824005"/>
    </source>
</evidence>
<dbReference type="EMBL" id="DXDC01000337">
    <property type="protein sequence ID" value="HIY66830.1"/>
    <property type="molecule type" value="Genomic_DNA"/>
</dbReference>
<dbReference type="AlphaFoldDB" id="A0A9D2CAU9"/>
<gene>
    <name evidence="2" type="ORF">H9830_11200</name>
</gene>
<feature type="region of interest" description="Disordered" evidence="1">
    <location>
        <begin position="38"/>
        <end position="91"/>
    </location>
</feature>
<sequence>GQWKEVCAYGTAVSVRALGPDDEGSTPQSIELWHRDQAMRQGGQAQIAPPTDFGPQPWFGADGQQVPPPQHGQPPRPQQPPQQPPHPPQQH</sequence>
<evidence type="ECO:0000313" key="2">
    <source>
        <dbReference type="EMBL" id="HIY66830.1"/>
    </source>
</evidence>